<sequence>MQSTRAEDEVRAAIAAAEDESASPAERAEMLMEIAMGLQQRPKNAEQILAAVDLYDRALSVCPQDERLLAARIFARKGTALLILPDEGTAALQQARAAFEAAMPSLVDFGRPEELAEAEMNLGLAIQNLAGQHKARITDAISAYQRALRTFDKAHFPKEFAILQNNLATAFLSIPFTDARSKMREALAVQAFEEGLKIVNLIDHPAEYAMLQNNLGNALQYASSSHTLENNLRALDAYDEALKVRLRATMPLEYANTVANKANCLWNLPDDPERPEDGNRANVRAAREYYRESREIFSASGQAEKARTVAEALEQIERELLSSAPGDSDQQGGGEHRHLN</sequence>
<evidence type="ECO:0000256" key="1">
    <source>
        <dbReference type="SAM" id="MobiDB-lite"/>
    </source>
</evidence>
<reference evidence="2 3" key="1">
    <citation type="submission" date="2016-10" db="EMBL/GenBank/DDBJ databases">
        <authorList>
            <person name="de Groot N.N."/>
        </authorList>
    </citation>
    <scope>NUCLEOTIDE SEQUENCE [LARGE SCALE GENOMIC DNA]</scope>
    <source>
        <strain evidence="2 3">CGMCC 1.12097</strain>
    </source>
</reference>
<feature type="region of interest" description="Disordered" evidence="1">
    <location>
        <begin position="318"/>
        <end position="340"/>
    </location>
</feature>
<accession>A0A1G5ZW66</accession>
<dbReference type="SUPFAM" id="SSF48452">
    <property type="entry name" value="TPR-like"/>
    <property type="match status" value="2"/>
</dbReference>
<evidence type="ECO:0008006" key="4">
    <source>
        <dbReference type="Google" id="ProtNLM"/>
    </source>
</evidence>
<protein>
    <recommendedName>
        <fullName evidence="4">Tetratricopeptide repeat-containing protein</fullName>
    </recommendedName>
</protein>
<evidence type="ECO:0000313" key="3">
    <source>
        <dbReference type="Proteomes" id="UP000198588"/>
    </source>
</evidence>
<dbReference type="EMBL" id="FMXM01000036">
    <property type="protein sequence ID" value="SDA98902.1"/>
    <property type="molecule type" value="Genomic_DNA"/>
</dbReference>
<dbReference type="OrthoDB" id="506531at2"/>
<dbReference type="Proteomes" id="UP000198588">
    <property type="component" value="Unassembled WGS sequence"/>
</dbReference>
<evidence type="ECO:0000313" key="2">
    <source>
        <dbReference type="EMBL" id="SDA98902.1"/>
    </source>
</evidence>
<name>A0A1G5ZW66_9HYPH</name>
<organism evidence="2 3">
    <name type="scientific">Mesorhizobium qingshengii</name>
    <dbReference type="NCBI Taxonomy" id="1165689"/>
    <lineage>
        <taxon>Bacteria</taxon>
        <taxon>Pseudomonadati</taxon>
        <taxon>Pseudomonadota</taxon>
        <taxon>Alphaproteobacteria</taxon>
        <taxon>Hyphomicrobiales</taxon>
        <taxon>Phyllobacteriaceae</taxon>
        <taxon>Mesorhizobium</taxon>
    </lineage>
</organism>
<proteinExistence type="predicted"/>
<dbReference type="Gene3D" id="1.25.40.10">
    <property type="entry name" value="Tetratricopeptide repeat domain"/>
    <property type="match status" value="1"/>
</dbReference>
<dbReference type="STRING" id="1165689.SAMN02927914_06384"/>
<dbReference type="AlphaFoldDB" id="A0A1G5ZW66"/>
<dbReference type="InterPro" id="IPR011990">
    <property type="entry name" value="TPR-like_helical_dom_sf"/>
</dbReference>
<gene>
    <name evidence="2" type="ORF">SAMN02927914_06384</name>
</gene>